<keyword evidence="3" id="KW-0762">Sugar transport</keyword>
<organism evidence="3 4">
    <name type="scientific">Anaerosalibacter massiliensis</name>
    <dbReference type="NCBI Taxonomy" id="1347392"/>
    <lineage>
        <taxon>Bacteria</taxon>
        <taxon>Bacillati</taxon>
        <taxon>Bacillota</taxon>
        <taxon>Tissierellia</taxon>
        <taxon>Tissierellales</taxon>
        <taxon>Sporanaerobacteraceae</taxon>
        <taxon>Anaerosalibacter</taxon>
    </lineage>
</organism>
<dbReference type="InterPro" id="IPR036095">
    <property type="entry name" value="PTS_EIIB-like_sf"/>
</dbReference>
<dbReference type="EMBL" id="JANJZL010000008">
    <property type="protein sequence ID" value="MCR2044753.1"/>
    <property type="molecule type" value="Genomic_DNA"/>
</dbReference>
<dbReference type="InterPro" id="IPR003501">
    <property type="entry name" value="PTS_EIIB_2/3"/>
</dbReference>
<dbReference type="Gene3D" id="3.40.50.2300">
    <property type="match status" value="1"/>
</dbReference>
<keyword evidence="4" id="KW-1185">Reference proteome</keyword>
<evidence type="ECO:0000259" key="2">
    <source>
        <dbReference type="PROSITE" id="PS51099"/>
    </source>
</evidence>
<keyword evidence="3" id="KW-0813">Transport</keyword>
<dbReference type="Proteomes" id="UP001142078">
    <property type="component" value="Unassembled WGS sequence"/>
</dbReference>
<keyword evidence="1" id="KW-0808">Transferase</keyword>
<proteinExistence type="predicted"/>
<accession>A0A9X2MJN8</accession>
<evidence type="ECO:0000313" key="4">
    <source>
        <dbReference type="Proteomes" id="UP001142078"/>
    </source>
</evidence>
<dbReference type="RefSeq" id="WP_246119156.1">
    <property type="nucleotide sequence ID" value="NZ_CABKTM010000007.1"/>
</dbReference>
<feature type="domain" description="PTS EIIB type-2" evidence="2">
    <location>
        <begin position="5"/>
        <end position="96"/>
    </location>
</feature>
<comment type="caution">
    <text evidence="3">The sequence shown here is derived from an EMBL/GenBank/DDBJ whole genome shotgun (WGS) entry which is preliminary data.</text>
</comment>
<dbReference type="GO" id="GO:0008982">
    <property type="term" value="F:protein-N(PI)-phosphohistidine-sugar phosphotransferase activity"/>
    <property type="evidence" value="ECO:0007669"/>
    <property type="project" value="InterPro"/>
</dbReference>
<dbReference type="CDD" id="cd05563">
    <property type="entry name" value="PTS_IIB_ascorbate"/>
    <property type="match status" value="1"/>
</dbReference>
<protein>
    <submittedName>
        <fullName evidence="3">PTS sugar transporter subunit IIB</fullName>
    </submittedName>
</protein>
<dbReference type="PROSITE" id="PS51099">
    <property type="entry name" value="PTS_EIIB_TYPE_2"/>
    <property type="match status" value="1"/>
</dbReference>
<dbReference type="AlphaFoldDB" id="A0A9X2MJN8"/>
<dbReference type="SUPFAM" id="SSF52794">
    <property type="entry name" value="PTS system IIB component-like"/>
    <property type="match status" value="1"/>
</dbReference>
<dbReference type="GO" id="GO:0009401">
    <property type="term" value="P:phosphoenolpyruvate-dependent sugar phosphotransferase system"/>
    <property type="evidence" value="ECO:0007669"/>
    <property type="project" value="InterPro"/>
</dbReference>
<gene>
    <name evidence="3" type="ORF">NSA23_11620</name>
</gene>
<sequence>MSKKLKILAVCGFGVGSSMILKMKIEEVLKQNNIKADVFTADVGSASSTPCDIIFTSKELEKNIRSKVNVPVVAIKNFIDKVEIVENGLPVVRDVLNSFKE</sequence>
<evidence type="ECO:0000313" key="3">
    <source>
        <dbReference type="EMBL" id="MCR2044753.1"/>
    </source>
</evidence>
<name>A0A9X2MJN8_9FIRM</name>
<dbReference type="InterPro" id="IPR013011">
    <property type="entry name" value="PTS_EIIB_2"/>
</dbReference>
<reference evidence="3" key="1">
    <citation type="submission" date="2022-07" db="EMBL/GenBank/DDBJ databases">
        <title>Enhanced cultured diversity of the mouse gut microbiota enables custom-made synthetic communities.</title>
        <authorList>
            <person name="Afrizal A."/>
        </authorList>
    </citation>
    <scope>NUCLEOTIDE SEQUENCE</scope>
    <source>
        <strain evidence="3">DSM 29482</strain>
    </source>
</reference>
<evidence type="ECO:0000256" key="1">
    <source>
        <dbReference type="ARBA" id="ARBA00022679"/>
    </source>
</evidence>
<dbReference type="Pfam" id="PF02302">
    <property type="entry name" value="PTS_IIB"/>
    <property type="match status" value="1"/>
</dbReference>